<dbReference type="PROSITE" id="PS50157">
    <property type="entry name" value="ZINC_FINGER_C2H2_2"/>
    <property type="match status" value="6"/>
</dbReference>
<evidence type="ECO:0000256" key="11">
    <source>
        <dbReference type="SAM" id="MobiDB-lite"/>
    </source>
</evidence>
<evidence type="ECO:0000256" key="10">
    <source>
        <dbReference type="PROSITE-ProRule" id="PRU00042"/>
    </source>
</evidence>
<feature type="compositionally biased region" description="Polar residues" evidence="11">
    <location>
        <begin position="914"/>
        <end position="927"/>
    </location>
</feature>
<feature type="compositionally biased region" description="Polar residues" evidence="11">
    <location>
        <begin position="93"/>
        <end position="105"/>
    </location>
</feature>
<feature type="compositionally biased region" description="Low complexity" evidence="11">
    <location>
        <begin position="539"/>
        <end position="556"/>
    </location>
</feature>
<keyword evidence="14" id="KW-1185">Reference proteome</keyword>
<dbReference type="Pfam" id="PF00096">
    <property type="entry name" value="zf-C2H2"/>
    <property type="match status" value="2"/>
</dbReference>
<evidence type="ECO:0000256" key="7">
    <source>
        <dbReference type="ARBA" id="ARBA00023163"/>
    </source>
</evidence>
<dbReference type="AlphaFoldDB" id="A0A3Q1GDF5"/>
<feature type="compositionally biased region" description="Low complexity" evidence="11">
    <location>
        <begin position="669"/>
        <end position="688"/>
    </location>
</feature>
<sequence>MSRRKQKRPQHLVNADPGGPRVLSHEDHLGIKSPSTSLGSEVTSSGSSSSSPTSLQDCQTPLAPRPSPGGLHAPSLPSESSPPPHWPSHIAPFSTSLPNTHSSLSPDFPHPSLSSQTHSPPPVGQTSGSHQGDSHSTMTSPPMGSSATTTTSSSSSSSSQCVPPHRDSSSPGQQQASSSPGEQGQIQVPPTLAVLLEELRVLQQRQIHQMQITEEICRHVLRLGGAVFGQENSAQTNSSDTNQKTAGASSSSPTHPSTATPATTASSLLGSLPSSLFPQPAASKSGTSHVNGSRASSSSTSSLPSSSSSSISSTISSSVASLHPLSLSLGLPPRYLHEKSSNTSSFGHSNGISFPTPPLPTTSHSQDLQSSSSLTSTSSSGRPQHVCRFCGKVLSSDSSLQIHLRSHTGERPYQCPVCLSRFTTRGNLKAHFLRHREQNPELSLSLLPPALSEQTQSGSSSGGIQRRRKRRADDDEPFNGVKGSVRGMTESMALGFLSGASARPSPSSLPLPPSVDMALLSTAHSLLQLNRASAAAAASSSSVLPSSSSSSSSPSSMGSQFKGAKQQRFDENTPPPHSALHSTSPYSQLAHLPKIVFPGGTSPHHLALLRPPGHPSTSHLTSPHQLPFPFPPFPKPSSSSPSSSSPTTSTQTSDTSKLQRLVQRLEKQPQGGASSSSSASSPSTSSQTYAEASGDTHGQDLTTTSSAYRREMLAALGLSPSANAAGLETGQGTSGTKTTTTTPSLPTGQAANQCGVCLRVLSCPRALRLHQATHLGERPFPCKLCGRSFSTKGSLRAHLATHRARPPNARALNSCPLCPRKFTNALVLQHHIRLHLGGQIPPDEDMLPEDGAEAENAVCDDGENDSISSPSKGQQLLPLALTTGSKSPNDAFNSGSAFKQSTDVTVVKTEESDGSTPSVSPPLTRNPPSAGAEDPLCLGDNAPADGCPTNGSVYSEEETHADLGRTSPFKAPIASSHAAVENSEAEDTPLSLCVSKPAVENDLLHTEVNDDEACSTDDPPTSPKLNPKAAKPVPVLTPPASPRAIPETAEACSSASHESQERDAAHSKGKSETATPREVLSVSEPELEKETAKEESHGVPEKPSEDPEPSVAAPPPHTQPSRPDKPYCCSHCGKAYASRSGLKGHMKTHPGASTNTPSKAQTNDNDCVEDRSSQSTSKNPGQLDDKQGLAKSPEKGDSSDPPPISVGSDVAGEAMDTTA</sequence>
<name>A0A3Q1GDF5_9TELE</name>
<dbReference type="GO" id="GO:0008270">
    <property type="term" value="F:zinc ion binding"/>
    <property type="evidence" value="ECO:0007669"/>
    <property type="project" value="UniProtKB-KW"/>
</dbReference>
<feature type="compositionally biased region" description="Basic and acidic residues" evidence="11">
    <location>
        <begin position="1086"/>
        <end position="1105"/>
    </location>
</feature>
<feature type="compositionally biased region" description="Low complexity" evidence="11">
    <location>
        <begin position="730"/>
        <end position="746"/>
    </location>
</feature>
<feature type="domain" description="C2H2-type" evidence="12">
    <location>
        <begin position="780"/>
        <end position="807"/>
    </location>
</feature>
<feature type="compositionally biased region" description="Low complexity" evidence="11">
    <location>
        <begin position="450"/>
        <end position="464"/>
    </location>
</feature>
<dbReference type="FunFam" id="3.30.160.60:FF:000025">
    <property type="entry name" value="Spalt-like transcription factor 1"/>
    <property type="match status" value="1"/>
</dbReference>
<feature type="compositionally biased region" description="Low complexity" evidence="11">
    <location>
        <begin position="293"/>
        <end position="310"/>
    </location>
</feature>
<keyword evidence="5" id="KW-0862">Zinc</keyword>
<proteinExistence type="inferred from homology"/>
<dbReference type="InParanoid" id="A0A3Q1GDF5"/>
<feature type="region of interest" description="Disordered" evidence="11">
    <location>
        <begin position="881"/>
        <end position="991"/>
    </location>
</feature>
<dbReference type="FunCoup" id="A0A3Q1GDF5">
    <property type="interactions" value="559"/>
</dbReference>
<organism evidence="13 14">
    <name type="scientific">Acanthochromis polyacanthus</name>
    <name type="common">spiny chromis</name>
    <dbReference type="NCBI Taxonomy" id="80966"/>
    <lineage>
        <taxon>Eukaryota</taxon>
        <taxon>Metazoa</taxon>
        <taxon>Chordata</taxon>
        <taxon>Craniata</taxon>
        <taxon>Vertebrata</taxon>
        <taxon>Euteleostomi</taxon>
        <taxon>Actinopterygii</taxon>
        <taxon>Neopterygii</taxon>
        <taxon>Teleostei</taxon>
        <taxon>Neoteleostei</taxon>
        <taxon>Acanthomorphata</taxon>
        <taxon>Ovalentaria</taxon>
        <taxon>Pomacentridae</taxon>
        <taxon>Acanthochromis</taxon>
    </lineage>
</organism>
<feature type="region of interest" description="Disordered" evidence="11">
    <location>
        <begin position="1003"/>
        <end position="1219"/>
    </location>
</feature>
<keyword evidence="8" id="KW-0539">Nucleus</keyword>
<evidence type="ECO:0000256" key="8">
    <source>
        <dbReference type="ARBA" id="ARBA00023242"/>
    </source>
</evidence>
<feature type="compositionally biased region" description="Basic and acidic residues" evidence="11">
    <location>
        <begin position="1058"/>
        <end position="1071"/>
    </location>
</feature>
<feature type="compositionally biased region" description="Polar residues" evidence="11">
    <location>
        <begin position="282"/>
        <end position="291"/>
    </location>
</feature>
<feature type="region of interest" description="Disordered" evidence="11">
    <location>
        <begin position="603"/>
        <end position="701"/>
    </location>
</feature>
<feature type="compositionally biased region" description="Low complexity" evidence="11">
    <location>
        <begin position="636"/>
        <end position="656"/>
    </location>
</feature>
<feature type="region of interest" description="Disordered" evidence="11">
    <location>
        <begin position="539"/>
        <end position="584"/>
    </location>
</feature>
<dbReference type="SUPFAM" id="SSF57667">
    <property type="entry name" value="beta-beta-alpha zinc fingers"/>
    <property type="match status" value="3"/>
</dbReference>
<feature type="compositionally biased region" description="Low complexity" evidence="11">
    <location>
        <begin position="33"/>
        <end position="55"/>
    </location>
</feature>
<dbReference type="STRING" id="80966.ENSAPOP00000028258"/>
<dbReference type="GO" id="GO:0005634">
    <property type="term" value="C:nucleus"/>
    <property type="evidence" value="ECO:0007669"/>
    <property type="project" value="UniProtKB-SubCell"/>
</dbReference>
<dbReference type="Pfam" id="PF13894">
    <property type="entry name" value="zf-C2H2_4"/>
    <property type="match status" value="1"/>
</dbReference>
<comment type="subcellular location">
    <subcellularLocation>
        <location evidence="1">Nucleus</location>
    </subcellularLocation>
</comment>
<reference evidence="13" key="1">
    <citation type="submission" date="2025-08" db="UniProtKB">
        <authorList>
            <consortium name="Ensembl"/>
        </authorList>
    </citation>
    <scope>IDENTIFICATION</scope>
</reference>
<feature type="compositionally biased region" description="Polar residues" evidence="11">
    <location>
        <begin position="232"/>
        <end position="244"/>
    </location>
</feature>
<feature type="region of interest" description="Disordered" evidence="11">
    <location>
        <begin position="719"/>
        <end position="746"/>
    </location>
</feature>
<dbReference type="SMART" id="SM00355">
    <property type="entry name" value="ZnF_C2H2"/>
    <property type="match status" value="6"/>
</dbReference>
<feature type="compositionally biased region" description="Polar residues" evidence="11">
    <location>
        <begin position="882"/>
        <end position="904"/>
    </location>
</feature>
<feature type="domain" description="C2H2-type" evidence="12">
    <location>
        <begin position="752"/>
        <end position="779"/>
    </location>
</feature>
<evidence type="ECO:0000256" key="3">
    <source>
        <dbReference type="ARBA" id="ARBA00022737"/>
    </source>
</evidence>
<dbReference type="InterPro" id="IPR051565">
    <property type="entry name" value="Sal_C2H2-zinc-finger"/>
</dbReference>
<feature type="compositionally biased region" description="Polar residues" evidence="11">
    <location>
        <begin position="341"/>
        <end position="353"/>
    </location>
</feature>
<dbReference type="Proteomes" id="UP000257200">
    <property type="component" value="Unplaced"/>
</dbReference>
<accession>A0A3Q1GDF5</accession>
<dbReference type="Gene3D" id="3.30.160.60">
    <property type="entry name" value="Classic Zinc Finger"/>
    <property type="match status" value="4"/>
</dbReference>
<feature type="compositionally biased region" description="Basic and acidic residues" evidence="11">
    <location>
        <begin position="1183"/>
        <end position="1198"/>
    </location>
</feature>
<dbReference type="GeneTree" id="ENSGT00940000155384"/>
<feature type="domain" description="C2H2-type" evidence="12">
    <location>
        <begin position="413"/>
        <end position="440"/>
    </location>
</feature>
<feature type="domain" description="C2H2-type" evidence="12">
    <location>
        <begin position="1127"/>
        <end position="1154"/>
    </location>
</feature>
<dbReference type="Ensembl" id="ENSAPOT00000018285.1">
    <property type="protein sequence ID" value="ENSAPOP00000028258.1"/>
    <property type="gene ID" value="ENSAPOG00000013387.1"/>
</dbReference>
<feature type="region of interest" description="Disordered" evidence="11">
    <location>
        <begin position="450"/>
        <end position="485"/>
    </location>
</feature>
<protein>
    <submittedName>
        <fullName evidence="13">Si:ch211-212k18.5</fullName>
    </submittedName>
</protein>
<evidence type="ECO:0000259" key="12">
    <source>
        <dbReference type="PROSITE" id="PS50157"/>
    </source>
</evidence>
<dbReference type="PROSITE" id="PS00028">
    <property type="entry name" value="ZINC_FINGER_C2H2_1"/>
    <property type="match status" value="6"/>
</dbReference>
<comment type="similarity">
    <text evidence="9">Belongs to the sal C2H2-type zinc-finger protein family.</text>
</comment>
<keyword evidence="7" id="KW-0804">Transcription</keyword>
<feature type="compositionally biased region" description="Low complexity" evidence="11">
    <location>
        <begin position="245"/>
        <end position="276"/>
    </location>
</feature>
<keyword evidence="2" id="KW-0479">Metal-binding</keyword>
<feature type="compositionally biased region" description="Low complexity" evidence="11">
    <location>
        <begin position="361"/>
        <end position="380"/>
    </location>
</feature>
<evidence type="ECO:0000256" key="5">
    <source>
        <dbReference type="ARBA" id="ARBA00022833"/>
    </source>
</evidence>
<feature type="compositionally biased region" description="Pro residues" evidence="11">
    <location>
        <begin position="626"/>
        <end position="635"/>
    </location>
</feature>
<evidence type="ECO:0000256" key="2">
    <source>
        <dbReference type="ARBA" id="ARBA00022723"/>
    </source>
</evidence>
<feature type="compositionally biased region" description="Polar residues" evidence="11">
    <location>
        <begin position="112"/>
        <end position="131"/>
    </location>
</feature>
<feature type="compositionally biased region" description="Basic residues" evidence="11">
    <location>
        <begin position="1"/>
        <end position="10"/>
    </location>
</feature>
<feature type="compositionally biased region" description="Polar residues" evidence="11">
    <location>
        <begin position="1151"/>
        <end position="1165"/>
    </location>
</feature>
<reference evidence="13" key="2">
    <citation type="submission" date="2025-09" db="UniProtKB">
        <authorList>
            <consortium name="Ensembl"/>
        </authorList>
    </citation>
    <scope>IDENTIFICATION</scope>
</reference>
<evidence type="ECO:0000313" key="14">
    <source>
        <dbReference type="Proteomes" id="UP000257200"/>
    </source>
</evidence>
<keyword evidence="6" id="KW-0805">Transcription regulation</keyword>
<dbReference type="FunFam" id="3.30.160.60:FF:000202">
    <property type="entry name" value="Zinc finger protein 574"/>
    <property type="match status" value="1"/>
</dbReference>
<dbReference type="InterPro" id="IPR013087">
    <property type="entry name" value="Znf_C2H2_type"/>
</dbReference>
<feature type="domain" description="C2H2-type" evidence="12">
    <location>
        <begin position="385"/>
        <end position="412"/>
    </location>
</feature>
<feature type="region of interest" description="Disordered" evidence="11">
    <location>
        <begin position="1"/>
        <end position="186"/>
    </location>
</feature>
<feature type="compositionally biased region" description="Low complexity" evidence="11">
    <location>
        <begin position="169"/>
        <end position="185"/>
    </location>
</feature>
<feature type="region of interest" description="Disordered" evidence="11">
    <location>
        <begin position="339"/>
        <end position="383"/>
    </location>
</feature>
<dbReference type="GO" id="GO:0032502">
    <property type="term" value="P:developmental process"/>
    <property type="evidence" value="ECO:0007669"/>
    <property type="project" value="UniProtKB-ARBA"/>
</dbReference>
<evidence type="ECO:0000256" key="9">
    <source>
        <dbReference type="ARBA" id="ARBA00038474"/>
    </source>
</evidence>
<dbReference type="GO" id="GO:0000981">
    <property type="term" value="F:DNA-binding transcription factor activity, RNA polymerase II-specific"/>
    <property type="evidence" value="ECO:0007669"/>
    <property type="project" value="TreeGrafter"/>
</dbReference>
<feature type="domain" description="C2H2-type" evidence="12">
    <location>
        <begin position="813"/>
        <end position="840"/>
    </location>
</feature>
<feature type="region of interest" description="Disordered" evidence="11">
    <location>
        <begin position="232"/>
        <end position="310"/>
    </location>
</feature>
<keyword evidence="4 10" id="KW-0863">Zinc-finger</keyword>
<feature type="compositionally biased region" description="Low complexity" evidence="11">
    <location>
        <begin position="134"/>
        <end position="159"/>
    </location>
</feature>
<dbReference type="InterPro" id="IPR036236">
    <property type="entry name" value="Znf_C2H2_sf"/>
</dbReference>
<evidence type="ECO:0000256" key="1">
    <source>
        <dbReference type="ARBA" id="ARBA00004123"/>
    </source>
</evidence>
<keyword evidence="3" id="KW-0677">Repeat</keyword>
<evidence type="ECO:0000256" key="6">
    <source>
        <dbReference type="ARBA" id="ARBA00023015"/>
    </source>
</evidence>
<dbReference type="PANTHER" id="PTHR23233">
    <property type="entry name" value="SAL-LIKE PROTEIN"/>
    <property type="match status" value="1"/>
</dbReference>
<dbReference type="GO" id="GO:0000978">
    <property type="term" value="F:RNA polymerase II cis-regulatory region sequence-specific DNA binding"/>
    <property type="evidence" value="ECO:0007669"/>
    <property type="project" value="TreeGrafter"/>
</dbReference>
<dbReference type="PANTHER" id="PTHR23233:SF85">
    <property type="entry name" value="SAL-LIKE PROTEIN 2"/>
    <property type="match status" value="1"/>
</dbReference>
<dbReference type="FunFam" id="3.30.160.60:FF:000556">
    <property type="entry name" value="sal-like protein 2 isoform X2"/>
    <property type="match status" value="1"/>
</dbReference>
<evidence type="ECO:0000256" key="4">
    <source>
        <dbReference type="ARBA" id="ARBA00022771"/>
    </source>
</evidence>
<evidence type="ECO:0000313" key="13">
    <source>
        <dbReference type="Ensembl" id="ENSAPOP00000028258.1"/>
    </source>
</evidence>